<evidence type="ECO:0000259" key="4">
    <source>
        <dbReference type="PROSITE" id="PS50110"/>
    </source>
</evidence>
<name>A0A563UJL7_9SPHI</name>
<dbReference type="AlphaFoldDB" id="A0A563UJL7"/>
<dbReference type="GO" id="GO:0000160">
    <property type="term" value="P:phosphorelay signal transduction system"/>
    <property type="evidence" value="ECO:0007669"/>
    <property type="project" value="UniProtKB-KW"/>
</dbReference>
<dbReference type="InterPro" id="IPR050595">
    <property type="entry name" value="Bact_response_regulator"/>
</dbReference>
<sequence length="125" mass="13720">MEKHILIFEDNLDILDVLKQIFTDEGYQVTGLTAIDDAIKTVSAHKPDLVITDYILDGINGGEYCHQIKTNSATSHIPVMILSGYSVLLDSLGDYGADAIVSKPFDVQDLLNKVQELLNGQLSAR</sequence>
<gene>
    <name evidence="5" type="ORF">FPZ43_03470</name>
</gene>
<feature type="domain" description="Response regulatory" evidence="4">
    <location>
        <begin position="4"/>
        <end position="118"/>
    </location>
</feature>
<organism evidence="5 6">
    <name type="scientific">Mucilaginibacter pallidiroseus</name>
    <dbReference type="NCBI Taxonomy" id="2599295"/>
    <lineage>
        <taxon>Bacteria</taxon>
        <taxon>Pseudomonadati</taxon>
        <taxon>Bacteroidota</taxon>
        <taxon>Sphingobacteriia</taxon>
        <taxon>Sphingobacteriales</taxon>
        <taxon>Sphingobacteriaceae</taxon>
        <taxon>Mucilaginibacter</taxon>
    </lineage>
</organism>
<dbReference type="SUPFAM" id="SSF52172">
    <property type="entry name" value="CheY-like"/>
    <property type="match status" value="1"/>
</dbReference>
<dbReference type="RefSeq" id="WP_146380442.1">
    <property type="nucleotide sequence ID" value="NZ_VOEJ01000001.1"/>
</dbReference>
<keyword evidence="2" id="KW-0902">Two-component regulatory system</keyword>
<keyword evidence="1 3" id="KW-0597">Phosphoprotein</keyword>
<dbReference type="Proteomes" id="UP000320042">
    <property type="component" value="Unassembled WGS sequence"/>
</dbReference>
<feature type="modified residue" description="4-aspartylphosphate" evidence="3">
    <location>
        <position position="53"/>
    </location>
</feature>
<accession>A0A563UJL7</accession>
<comment type="caution">
    <text evidence="5">The sequence shown here is derived from an EMBL/GenBank/DDBJ whole genome shotgun (WGS) entry which is preliminary data.</text>
</comment>
<proteinExistence type="predicted"/>
<dbReference type="PANTHER" id="PTHR44591">
    <property type="entry name" value="STRESS RESPONSE REGULATOR PROTEIN 1"/>
    <property type="match status" value="1"/>
</dbReference>
<protein>
    <submittedName>
        <fullName evidence="5">Response regulator</fullName>
    </submittedName>
</protein>
<dbReference type="SMART" id="SM00448">
    <property type="entry name" value="REC"/>
    <property type="match status" value="1"/>
</dbReference>
<dbReference type="PANTHER" id="PTHR44591:SF14">
    <property type="entry name" value="PROTEIN PILG"/>
    <property type="match status" value="1"/>
</dbReference>
<dbReference type="InterPro" id="IPR001789">
    <property type="entry name" value="Sig_transdc_resp-reg_receiver"/>
</dbReference>
<dbReference type="EMBL" id="VOEJ01000001">
    <property type="protein sequence ID" value="TWR31545.1"/>
    <property type="molecule type" value="Genomic_DNA"/>
</dbReference>
<keyword evidence="6" id="KW-1185">Reference proteome</keyword>
<dbReference type="Pfam" id="PF00072">
    <property type="entry name" value="Response_reg"/>
    <property type="match status" value="1"/>
</dbReference>
<dbReference type="Gene3D" id="3.40.50.2300">
    <property type="match status" value="1"/>
</dbReference>
<evidence type="ECO:0000313" key="5">
    <source>
        <dbReference type="EMBL" id="TWR31545.1"/>
    </source>
</evidence>
<dbReference type="InterPro" id="IPR011006">
    <property type="entry name" value="CheY-like_superfamily"/>
</dbReference>
<dbReference type="OrthoDB" id="795853at2"/>
<reference evidence="5 6" key="1">
    <citation type="submission" date="2019-07" db="EMBL/GenBank/DDBJ databases">
        <authorList>
            <person name="Kim J."/>
        </authorList>
    </citation>
    <scope>NUCLEOTIDE SEQUENCE [LARGE SCALE GENOMIC DNA]</scope>
    <source>
        <strain evidence="6">dk17</strain>
    </source>
</reference>
<evidence type="ECO:0000313" key="6">
    <source>
        <dbReference type="Proteomes" id="UP000320042"/>
    </source>
</evidence>
<evidence type="ECO:0000256" key="2">
    <source>
        <dbReference type="ARBA" id="ARBA00023012"/>
    </source>
</evidence>
<evidence type="ECO:0000256" key="3">
    <source>
        <dbReference type="PROSITE-ProRule" id="PRU00169"/>
    </source>
</evidence>
<evidence type="ECO:0000256" key="1">
    <source>
        <dbReference type="ARBA" id="ARBA00022553"/>
    </source>
</evidence>
<dbReference type="PROSITE" id="PS50110">
    <property type="entry name" value="RESPONSE_REGULATORY"/>
    <property type="match status" value="1"/>
</dbReference>